<dbReference type="EMBL" id="JAQNDN010000013">
    <property type="protein sequence ID" value="MDC0670693.1"/>
    <property type="molecule type" value="Genomic_DNA"/>
</dbReference>
<evidence type="ECO:0008006" key="3">
    <source>
        <dbReference type="Google" id="ProtNLM"/>
    </source>
</evidence>
<dbReference type="RefSeq" id="WP_272000560.1">
    <property type="nucleotide sequence ID" value="NZ_JAQNDN010000013.1"/>
</dbReference>
<keyword evidence="2" id="KW-1185">Reference proteome</keyword>
<evidence type="ECO:0000313" key="2">
    <source>
        <dbReference type="Proteomes" id="UP001217838"/>
    </source>
</evidence>
<proteinExistence type="predicted"/>
<dbReference type="InterPro" id="IPR009078">
    <property type="entry name" value="Ferritin-like_SF"/>
</dbReference>
<dbReference type="SUPFAM" id="SSF47240">
    <property type="entry name" value="Ferritin-like"/>
    <property type="match status" value="1"/>
</dbReference>
<gene>
    <name evidence="1" type="ORF">POL58_23250</name>
</gene>
<sequence length="402" mass="45193">MTLDLLREHGTPLERQVFTWKDLVREPISKLDDEAFTRVRLIVAGAVEQAAVRFQHVAVSFGAEHRILLADLRRVEHHQATLLRWLQPADQSALETSIAVAQAAVEVGAQIARCEPDPYVAQALRLGLLEDFDHLYRLAALMDRLEGRDANAILQSYTDIRPGRPTAAQHRAPEDDLRRWYDRSATAPATKLHARVAGAIAYQARDHYLDVGPTFADPVARQLYAELASVKEQHVTQCESLVDPNETWLEKWLLHEAAEVHVYWGCMCSESNPRVRAVWDRFLAYELEHLRIVRELFEKTEMRDASEVVPAVLTEPLAFTGERAFIREVLASEVELGAAGTEFVPRDAESRATQTYRAQLAREGSPSETVAADYRWSPGTELADPRIRDASILPPPLKATGT</sequence>
<organism evidence="1 2">
    <name type="scientific">Nannocystis radixulma</name>
    <dbReference type="NCBI Taxonomy" id="2995305"/>
    <lineage>
        <taxon>Bacteria</taxon>
        <taxon>Pseudomonadati</taxon>
        <taxon>Myxococcota</taxon>
        <taxon>Polyangia</taxon>
        <taxon>Nannocystales</taxon>
        <taxon>Nannocystaceae</taxon>
        <taxon>Nannocystis</taxon>
    </lineage>
</organism>
<accession>A0ABT5B980</accession>
<dbReference type="Proteomes" id="UP001217838">
    <property type="component" value="Unassembled WGS sequence"/>
</dbReference>
<evidence type="ECO:0000313" key="1">
    <source>
        <dbReference type="EMBL" id="MDC0670693.1"/>
    </source>
</evidence>
<protein>
    <recommendedName>
        <fullName evidence="3">Ferritin-like domain-containing protein</fullName>
    </recommendedName>
</protein>
<comment type="caution">
    <text evidence="1">The sequence shown here is derived from an EMBL/GenBank/DDBJ whole genome shotgun (WGS) entry which is preliminary data.</text>
</comment>
<name>A0ABT5B980_9BACT</name>
<reference evidence="1 2" key="1">
    <citation type="submission" date="2022-11" db="EMBL/GenBank/DDBJ databases">
        <title>Minimal conservation of predation-associated metabolite biosynthetic gene clusters underscores biosynthetic potential of Myxococcota including descriptions for ten novel species: Archangium lansinium sp. nov., Myxococcus landrumus sp. nov., Nannocystis bai.</title>
        <authorList>
            <person name="Ahearne A."/>
            <person name="Stevens C."/>
            <person name="Dowd S."/>
        </authorList>
    </citation>
    <scope>NUCLEOTIDE SEQUENCE [LARGE SCALE GENOMIC DNA]</scope>
    <source>
        <strain evidence="1 2">NCELM</strain>
    </source>
</reference>